<evidence type="ECO:0000256" key="3">
    <source>
        <dbReference type="ARBA" id="ARBA00012438"/>
    </source>
</evidence>
<dbReference type="PhylomeDB" id="B2JAQ4"/>
<sequence>MEFLTNQVSQTQEILLHRIASRIRQSLELQEILSATVAEVRSFLGTDRIKIYQFQADGHGLVIAESIQEDRLPPLLGLNFPADDIPPYARELFVRARQRCIVDLTTQEIGISPLDCPETGKPLEQQDIRYRPVDPCHLEYLTAMGVKSSVVVPIVLKNQETGKDSSPNVMESSQLWGLLVSHHSQARVVTQQELLLIQSVVDQVAIAISQSILLTQVREQARQEAIINKVTEQLHSTPVAQLQTALEETVAAFNGSGGRLYLLPDDEQTAKLYTFGLQPNQLDIGQEQTPSPLTQELSLVDRAWVSPMERNNEVLLLANLREGSDVLRKGRPIEEHRLWQKYLFASICPPENLENPSHKSWSVNWMRAIYALTPPVNELSYDSNLWAIADLYKEPLLRSVAPCFQTTQVRGLLIVPLQHGSTIVGCLTIFRDEVDIETIWAGCVDTDSRQLMPRQSFAAWRELRTGQAQQWSESEIKLAQALGERFATAVKQHRLYEQVQALNANLEQQVRDRTLELQQTNTDLQHSTIELQRSVERQQALARIIANMRQSLDVTTIFRTTTQEVCQLLECDRLSVYRFNADWGGEFVGDYETANPRWGRSIKLGVGMVWDDTYLQETQGGRYRNNETFVVDDIHSQGFTQCHIEILEQFHVQAFMIAPIFVGQELWGLLGAYQHSSTRHWQASEIEFFTQIATQLGVALQQAEYLEQVRAQTRKLALVAEQQQTLASVITKIRESLDLNAIFETTTQELRRVLNCDRVVIFRFYSESNYDGGEVIAEDVAERFLSTLTAKVYDRCLGQEHIEKFCQGYVHAVTDIYNSELNECYVSMLSRFQVRANLVIPMLKQGQLWGLLGIHQCQKSREWQDSEIEFVRQIAAQLGVALQHVVLLNQTQQQAIQLAQALEHLQQTQAHLLHSEKMSSLGLLVAGVAHEINNPVNFISGNLSHLHEYTQSLIKMLNIYQQIYPQPHPEIEKQAILSDLEFIAEDLPKLFSSLKIGAERIGEIVLSLRNFSRLDQAQVKPVDIHEGLDSTLLILQHRLKANSLHLGIEIVKQYASLPLIECFAGQLNQVFMNLLANAIDAVEEPCRQPAKSDKDKHYPRITIKTQLIANDWVQIYIKDNGVGMTKAVQAKLFDPFFTTKPVGQGTGLGLSISYQIVEKHGGKLQCLSQPGEGAQFVIEIPIKQSERELANVLIDKKESDTDNS</sequence>
<dbReference type="InterPro" id="IPR003018">
    <property type="entry name" value="GAF"/>
</dbReference>
<feature type="domain" description="Phytochrome chromophore attachment site" evidence="8">
    <location>
        <begin position="738"/>
        <end position="877"/>
    </location>
</feature>
<dbReference type="Gene3D" id="3.30.565.10">
    <property type="entry name" value="Histidine kinase-like ATPase, C-terminal domain"/>
    <property type="match status" value="1"/>
</dbReference>
<keyword evidence="5 10" id="KW-0418">Kinase</keyword>
<feature type="domain" description="Histidine kinase" evidence="9">
    <location>
        <begin position="927"/>
        <end position="1184"/>
    </location>
</feature>
<comment type="similarity">
    <text evidence="2">In the N-terminal section; belongs to the phytochrome family.</text>
</comment>
<proteinExistence type="inferred from homology"/>
<dbReference type="EnsemblBacteria" id="ACC85008">
    <property type="protein sequence ID" value="ACC85008"/>
    <property type="gene ID" value="Npun_AF142"/>
</dbReference>
<dbReference type="GO" id="GO:0006355">
    <property type="term" value="P:regulation of DNA-templated transcription"/>
    <property type="evidence" value="ECO:0007669"/>
    <property type="project" value="InterPro"/>
</dbReference>
<feature type="domain" description="Phytochrome chromophore attachment site" evidence="8">
    <location>
        <begin position="553"/>
        <end position="695"/>
    </location>
</feature>
<evidence type="ECO:0000256" key="5">
    <source>
        <dbReference type="ARBA" id="ARBA00022777"/>
    </source>
</evidence>
<evidence type="ECO:0000259" key="8">
    <source>
        <dbReference type="PROSITE" id="PS50046"/>
    </source>
</evidence>
<keyword evidence="11" id="KW-1185">Reference proteome</keyword>
<keyword evidence="6" id="KW-0902">Two-component regulatory system</keyword>
<dbReference type="InterPro" id="IPR029016">
    <property type="entry name" value="GAF-like_dom_sf"/>
</dbReference>
<keyword evidence="10" id="KW-0614">Plasmid</keyword>
<dbReference type="Gene3D" id="3.30.450.40">
    <property type="match status" value="4"/>
</dbReference>
<organism evidence="10 11">
    <name type="scientific">Nostoc punctiforme (strain ATCC 29133 / PCC 73102)</name>
    <dbReference type="NCBI Taxonomy" id="63737"/>
    <lineage>
        <taxon>Bacteria</taxon>
        <taxon>Bacillati</taxon>
        <taxon>Cyanobacteriota</taxon>
        <taxon>Cyanophyceae</taxon>
        <taxon>Nostocales</taxon>
        <taxon>Nostocaceae</taxon>
        <taxon>Nostoc</taxon>
    </lineage>
</organism>
<dbReference type="KEGG" id="npu:Npun_AF142"/>
<dbReference type="Gene3D" id="1.10.287.130">
    <property type="match status" value="1"/>
</dbReference>
<evidence type="ECO:0000259" key="9">
    <source>
        <dbReference type="PROSITE" id="PS50109"/>
    </source>
</evidence>
<keyword evidence="4" id="KW-0597">Phosphoprotein</keyword>
<evidence type="ECO:0000256" key="2">
    <source>
        <dbReference type="ARBA" id="ARBA00006402"/>
    </source>
</evidence>
<dbReference type="GO" id="GO:0000155">
    <property type="term" value="F:phosphorelay sensor kinase activity"/>
    <property type="evidence" value="ECO:0007669"/>
    <property type="project" value="InterPro"/>
</dbReference>
<dbReference type="Pfam" id="PF01590">
    <property type="entry name" value="GAF"/>
    <property type="match status" value="3"/>
</dbReference>
<dbReference type="InterPro" id="IPR013515">
    <property type="entry name" value="Phytochrome_cen-reg"/>
</dbReference>
<dbReference type="RefSeq" id="WP_012413026.1">
    <property type="nucleotide sequence ID" value="NC_010631.1"/>
</dbReference>
<feature type="coiled-coil region" evidence="7">
    <location>
        <begin position="496"/>
        <end position="523"/>
    </location>
</feature>
<dbReference type="AlphaFoldDB" id="B2JAQ4"/>
<dbReference type="Pfam" id="PF00360">
    <property type="entry name" value="PHY"/>
    <property type="match status" value="1"/>
</dbReference>
<dbReference type="GO" id="GO:0009584">
    <property type="term" value="P:detection of visible light"/>
    <property type="evidence" value="ECO:0007669"/>
    <property type="project" value="InterPro"/>
</dbReference>
<feature type="domain" description="Phytochrome chromophore attachment site" evidence="8">
    <location>
        <begin position="28"/>
        <end position="203"/>
    </location>
</feature>
<dbReference type="SUPFAM" id="SSF47384">
    <property type="entry name" value="Homodimeric domain of signal transducing histidine kinase"/>
    <property type="match status" value="1"/>
</dbReference>
<name>B2JAQ4_NOSP7</name>
<dbReference type="InterPro" id="IPR003594">
    <property type="entry name" value="HATPase_dom"/>
</dbReference>
<evidence type="ECO:0000256" key="6">
    <source>
        <dbReference type="ARBA" id="ARBA00023012"/>
    </source>
</evidence>
<dbReference type="OrthoDB" id="5389090at2"/>
<accession>B2JAQ4</accession>
<dbReference type="SMART" id="SM00387">
    <property type="entry name" value="HATPase_c"/>
    <property type="match status" value="1"/>
</dbReference>
<dbReference type="InterPro" id="IPR036890">
    <property type="entry name" value="HATPase_C_sf"/>
</dbReference>
<dbReference type="EMBL" id="CP001038">
    <property type="protein sequence ID" value="ACC85008.1"/>
    <property type="molecule type" value="Genomic_DNA"/>
</dbReference>
<reference evidence="11" key="1">
    <citation type="submission" date="2008-04" db="EMBL/GenBank/DDBJ databases">
        <title>Complete sequence of plasmid 1 of Nostoc punctiforme ATCC 29133.</title>
        <authorList>
            <consortium name="US DOE Joint Genome Institute"/>
            <person name="Copeland A."/>
            <person name="Lucas S."/>
            <person name="Lapidus A."/>
            <person name="Glavina del Rio T."/>
            <person name="Dalin E."/>
            <person name="Tice H."/>
            <person name="Pitluck S."/>
            <person name="Chain P."/>
            <person name="Malfatti S."/>
            <person name="Shin M."/>
            <person name="Vergez L."/>
            <person name="Schmutz J."/>
            <person name="Larimer F."/>
            <person name="Land M."/>
            <person name="Hauser L."/>
            <person name="Kyrpides N."/>
            <person name="Kim E."/>
            <person name="Meeks J.C."/>
            <person name="Elhai J."/>
            <person name="Campbell E.L."/>
            <person name="Thiel T."/>
            <person name="Longmire J."/>
            <person name="Potts M."/>
            <person name="Atlas R."/>
        </authorList>
    </citation>
    <scope>NUCLEOTIDE SEQUENCE [LARGE SCALE GENOMIC DNA]</scope>
    <source>
        <strain evidence="11">ATCC 29133 / PCC 73102</strain>
        <plasmid evidence="11">Plasmid pNPUN01</plasmid>
    </source>
</reference>
<protein>
    <recommendedName>
        <fullName evidence="3">histidine kinase</fullName>
        <ecNumber evidence="3">2.7.13.3</ecNumber>
    </recommendedName>
</protein>
<comment type="catalytic activity">
    <reaction evidence="1">
        <text>ATP + protein L-histidine = ADP + protein N-phospho-L-histidine.</text>
        <dbReference type="EC" id="2.7.13.3"/>
    </reaction>
</comment>
<evidence type="ECO:0000256" key="1">
    <source>
        <dbReference type="ARBA" id="ARBA00000085"/>
    </source>
</evidence>
<evidence type="ECO:0000256" key="7">
    <source>
        <dbReference type="SAM" id="Coils"/>
    </source>
</evidence>
<dbReference type="EC" id="2.7.13.3" evidence="3"/>
<dbReference type="Pfam" id="PF02518">
    <property type="entry name" value="HATPase_c"/>
    <property type="match status" value="1"/>
</dbReference>
<dbReference type="InterPro" id="IPR016132">
    <property type="entry name" value="Phyto_chromo_attachment"/>
</dbReference>
<dbReference type="InterPro" id="IPR003661">
    <property type="entry name" value="HisK_dim/P_dom"/>
</dbReference>
<evidence type="ECO:0000313" key="10">
    <source>
        <dbReference type="EMBL" id="ACC85008.1"/>
    </source>
</evidence>
<dbReference type="Proteomes" id="UP000001191">
    <property type="component" value="Plasmid pNPUN01"/>
</dbReference>
<dbReference type="SMART" id="SM00065">
    <property type="entry name" value="GAF"/>
    <property type="match status" value="4"/>
</dbReference>
<evidence type="ECO:0000313" key="11">
    <source>
        <dbReference type="Proteomes" id="UP000001191"/>
    </source>
</evidence>
<dbReference type="CDD" id="cd00082">
    <property type="entry name" value="HisKA"/>
    <property type="match status" value="1"/>
</dbReference>
<dbReference type="PRINTS" id="PR00344">
    <property type="entry name" value="BCTRLSENSOR"/>
</dbReference>
<dbReference type="PROSITE" id="PS50046">
    <property type="entry name" value="PHYTOCHROME_2"/>
    <property type="match status" value="3"/>
</dbReference>
<dbReference type="InterPro" id="IPR036097">
    <property type="entry name" value="HisK_dim/P_sf"/>
</dbReference>
<dbReference type="InterPro" id="IPR005467">
    <property type="entry name" value="His_kinase_dom"/>
</dbReference>
<dbReference type="SMART" id="SM00388">
    <property type="entry name" value="HisKA"/>
    <property type="match status" value="1"/>
</dbReference>
<dbReference type="SUPFAM" id="SSF55781">
    <property type="entry name" value="GAF domain-like"/>
    <property type="match status" value="4"/>
</dbReference>
<dbReference type="PROSITE" id="PS50109">
    <property type="entry name" value="HIS_KIN"/>
    <property type="match status" value="1"/>
</dbReference>
<dbReference type="PANTHER" id="PTHR43065:SF50">
    <property type="entry name" value="HISTIDINE KINASE"/>
    <property type="match status" value="1"/>
</dbReference>
<keyword evidence="5 10" id="KW-0808">Transferase</keyword>
<dbReference type="InterPro" id="IPR004358">
    <property type="entry name" value="Sig_transdc_His_kin-like_C"/>
</dbReference>
<dbReference type="PANTHER" id="PTHR43065">
    <property type="entry name" value="SENSOR HISTIDINE KINASE"/>
    <property type="match status" value="1"/>
</dbReference>
<geneLocation type="plasmid" evidence="10 11">
    <name>pNPUN01</name>
</geneLocation>
<dbReference type="SUPFAM" id="SSF55874">
    <property type="entry name" value="ATPase domain of HSP90 chaperone/DNA topoisomerase II/histidine kinase"/>
    <property type="match status" value="1"/>
</dbReference>
<evidence type="ECO:0000256" key="4">
    <source>
        <dbReference type="ARBA" id="ARBA00022553"/>
    </source>
</evidence>
<dbReference type="HOGENOM" id="CLU_000445_50_0_3"/>
<gene>
    <name evidence="10" type="ordered locus">Npun_AF142</name>
</gene>
<keyword evidence="7" id="KW-0175">Coiled coil</keyword>